<dbReference type="SUPFAM" id="SSF52047">
    <property type="entry name" value="RNI-like"/>
    <property type="match status" value="1"/>
</dbReference>
<keyword evidence="5 13" id="KW-0812">Transmembrane</keyword>
<dbReference type="InterPro" id="IPR026906">
    <property type="entry name" value="LRR_5"/>
</dbReference>
<dbReference type="Proteomes" id="UP001186944">
    <property type="component" value="Unassembled WGS sequence"/>
</dbReference>
<evidence type="ECO:0000256" key="3">
    <source>
        <dbReference type="ARBA" id="ARBA00022588"/>
    </source>
</evidence>
<dbReference type="AlphaFoldDB" id="A0AA89C2B7"/>
<evidence type="ECO:0000256" key="2">
    <source>
        <dbReference type="ARBA" id="ARBA00009634"/>
    </source>
</evidence>
<dbReference type="Pfam" id="PF13855">
    <property type="entry name" value="LRR_8"/>
    <property type="match status" value="3"/>
</dbReference>
<dbReference type="InterPro" id="IPR001611">
    <property type="entry name" value="Leu-rich_rpt"/>
</dbReference>
<dbReference type="PIRSF" id="PIRSF037595">
    <property type="entry name" value="Toll-like_receptor"/>
    <property type="match status" value="1"/>
</dbReference>
<evidence type="ECO:0000256" key="11">
    <source>
        <dbReference type="ARBA" id="ARBA00023170"/>
    </source>
</evidence>
<dbReference type="InterPro" id="IPR032675">
    <property type="entry name" value="LRR_dom_sf"/>
</dbReference>
<dbReference type="GO" id="GO:0004888">
    <property type="term" value="F:transmembrane signaling receptor activity"/>
    <property type="evidence" value="ECO:0007669"/>
    <property type="project" value="InterPro"/>
</dbReference>
<comment type="similarity">
    <text evidence="2">Belongs to the Toll-like receptor family.</text>
</comment>
<dbReference type="SUPFAM" id="SSF52200">
    <property type="entry name" value="Toll/Interleukin receptor TIR domain"/>
    <property type="match status" value="1"/>
</dbReference>
<accession>A0AA89C2B7</accession>
<sequence>MKKVRETTNEQTFLSGDIGIFLLLQYYLIHIFIDRAATSPTRCPTDICSCQDGVVQCRDKALTYIPFLPKDTRILYFTNNTLTTLNNTTFKNLTGLNLLKLSLKLCNVTEIADDAFSSLKAMHAPWTLDLSRNRINFNSTVLSFGLRGLNSSKIKSLDLSSQMILNPHLREDAFNGLSGTKIEKIHLNDGDLVRIDGQIFSHLKYLTYLNVSANYLKETKLDGLDGLQHIDLRRNDIHEIRISPSLKSLKSLFASENYINKVIMDKLPSLRIIDLRENDLNELPSFCNSPNSSRFPKLEELYLDHNHISALGRLYDNGECLPRLDILSLSFNPIGFIRTRQFFRLRSLTTLRMGFLLVTNLNIENYAFSSNTLRKIVLGVFQHSVTKKQIFMFENCTSLRKLEMYGIRLNSLTDGDLQKMFSPVTNLTSLSLQQASLRHIPNIVSDMWKLKQLYLFGNAISQWNQDIFRRLLKLTYINFSSNRITVVNESSFPSNILKQLRHLSLSNNPFACTCDNYWFVKWAEGNKALLRGEYPHKYLCYTPPSLNNEPLSSYNPTYLQCHGLEPYQMAIVLASSFLLVFIIAVILYKRYKWHLRYYIYLMRSKKESQNVLPDQNFRYDAFVAYTSDDRSWVISNLMAVLEGQHNFSLCLHERDFLPGHTILDQISETIKNSRKVILVLSNNFAKSQWCQYEILLAQTRLLEEGGNTLILILLDEIKGKYMTNCLRMLLRTITYLAWTDNSEGKKLFWSKVVYSMKN</sequence>
<evidence type="ECO:0000313" key="15">
    <source>
        <dbReference type="EMBL" id="KAK3091737.1"/>
    </source>
</evidence>
<dbReference type="InterPro" id="IPR003591">
    <property type="entry name" value="Leu-rich_rpt_typical-subtyp"/>
</dbReference>
<feature type="transmembrane region" description="Helical" evidence="13">
    <location>
        <begin position="567"/>
        <end position="588"/>
    </location>
</feature>
<dbReference type="PANTHER" id="PTHR24365">
    <property type="entry name" value="TOLL-LIKE RECEPTOR"/>
    <property type="match status" value="1"/>
</dbReference>
<evidence type="ECO:0000256" key="5">
    <source>
        <dbReference type="ARBA" id="ARBA00022692"/>
    </source>
</evidence>
<dbReference type="EMBL" id="VSWD01000010">
    <property type="protein sequence ID" value="KAK3091737.1"/>
    <property type="molecule type" value="Genomic_DNA"/>
</dbReference>
<keyword evidence="12" id="KW-0325">Glycoprotein</keyword>
<dbReference type="Pfam" id="PF01582">
    <property type="entry name" value="TIR"/>
    <property type="match status" value="1"/>
</dbReference>
<gene>
    <name evidence="15" type="ORF">FSP39_022260</name>
</gene>
<dbReference type="GO" id="GO:0045087">
    <property type="term" value="P:innate immune response"/>
    <property type="evidence" value="ECO:0007669"/>
    <property type="project" value="UniProtKB-KW"/>
</dbReference>
<dbReference type="Pfam" id="PF13306">
    <property type="entry name" value="LRR_5"/>
    <property type="match status" value="1"/>
</dbReference>
<keyword evidence="8" id="KW-0391">Immunity</keyword>
<dbReference type="SMART" id="SM00369">
    <property type="entry name" value="LRR_TYP"/>
    <property type="match status" value="7"/>
</dbReference>
<dbReference type="FunFam" id="3.40.50.10140:FF:000001">
    <property type="entry name" value="Toll-like receptor 2"/>
    <property type="match status" value="1"/>
</dbReference>
<name>A0AA89C2B7_PINIB</name>
<dbReference type="Gene3D" id="3.40.50.10140">
    <property type="entry name" value="Toll/interleukin-1 receptor homology (TIR) domain"/>
    <property type="match status" value="1"/>
</dbReference>
<dbReference type="PANTHER" id="PTHR24365:SF541">
    <property type="entry name" value="PROTEIN TOLL-RELATED"/>
    <property type="match status" value="1"/>
</dbReference>
<evidence type="ECO:0000256" key="4">
    <source>
        <dbReference type="ARBA" id="ARBA00022614"/>
    </source>
</evidence>
<keyword evidence="3" id="KW-0399">Innate immunity</keyword>
<dbReference type="Gene3D" id="3.80.10.10">
    <property type="entry name" value="Ribonuclease Inhibitor"/>
    <property type="match status" value="3"/>
</dbReference>
<keyword evidence="7" id="KW-0677">Repeat</keyword>
<feature type="domain" description="TIR" evidence="14">
    <location>
        <begin position="617"/>
        <end position="756"/>
    </location>
</feature>
<keyword evidence="11" id="KW-0675">Receptor</keyword>
<evidence type="ECO:0000256" key="13">
    <source>
        <dbReference type="SAM" id="Phobius"/>
    </source>
</evidence>
<keyword evidence="10 13" id="KW-0472">Membrane</keyword>
<dbReference type="PROSITE" id="PS51450">
    <property type="entry name" value="LRR"/>
    <property type="match status" value="1"/>
</dbReference>
<dbReference type="SMART" id="SM00013">
    <property type="entry name" value="LRRNT"/>
    <property type="match status" value="1"/>
</dbReference>
<evidence type="ECO:0000256" key="7">
    <source>
        <dbReference type="ARBA" id="ARBA00022737"/>
    </source>
</evidence>
<keyword evidence="4" id="KW-0433">Leucine-rich repeat</keyword>
<comment type="caution">
    <text evidence="15">The sequence shown here is derived from an EMBL/GenBank/DDBJ whole genome shotgun (WGS) entry which is preliminary data.</text>
</comment>
<dbReference type="GO" id="GO:0005886">
    <property type="term" value="C:plasma membrane"/>
    <property type="evidence" value="ECO:0007669"/>
    <property type="project" value="TreeGrafter"/>
</dbReference>
<keyword evidence="9 13" id="KW-1133">Transmembrane helix</keyword>
<protein>
    <recommendedName>
        <fullName evidence="14">TIR domain-containing protein</fullName>
    </recommendedName>
</protein>
<evidence type="ECO:0000256" key="1">
    <source>
        <dbReference type="ARBA" id="ARBA00004479"/>
    </source>
</evidence>
<evidence type="ECO:0000256" key="6">
    <source>
        <dbReference type="ARBA" id="ARBA00022729"/>
    </source>
</evidence>
<comment type="subcellular location">
    <subcellularLocation>
        <location evidence="1">Membrane</location>
        <topology evidence="1">Single-pass type I membrane protein</topology>
    </subcellularLocation>
</comment>
<keyword evidence="6" id="KW-0732">Signal</keyword>
<dbReference type="SMART" id="SM00255">
    <property type="entry name" value="TIR"/>
    <property type="match status" value="1"/>
</dbReference>
<evidence type="ECO:0000256" key="9">
    <source>
        <dbReference type="ARBA" id="ARBA00022989"/>
    </source>
</evidence>
<proteinExistence type="inferred from homology"/>
<reference evidence="15" key="1">
    <citation type="submission" date="2019-08" db="EMBL/GenBank/DDBJ databases">
        <title>The improved chromosome-level genome for the pearl oyster Pinctada fucata martensii using PacBio sequencing and Hi-C.</title>
        <authorList>
            <person name="Zheng Z."/>
        </authorList>
    </citation>
    <scope>NUCLEOTIDE SEQUENCE</scope>
    <source>
        <strain evidence="15">ZZ-2019</strain>
        <tissue evidence="15">Adductor muscle</tissue>
    </source>
</reference>
<dbReference type="GO" id="GO:0002224">
    <property type="term" value="P:toll-like receptor signaling pathway"/>
    <property type="evidence" value="ECO:0007669"/>
    <property type="project" value="InterPro"/>
</dbReference>
<dbReference type="InterPro" id="IPR000157">
    <property type="entry name" value="TIR_dom"/>
</dbReference>
<dbReference type="PRINTS" id="PR01537">
    <property type="entry name" value="INTRLKN1R1F"/>
</dbReference>
<dbReference type="PROSITE" id="PS50104">
    <property type="entry name" value="TIR"/>
    <property type="match status" value="1"/>
</dbReference>
<evidence type="ECO:0000256" key="8">
    <source>
        <dbReference type="ARBA" id="ARBA00022859"/>
    </source>
</evidence>
<keyword evidence="16" id="KW-1185">Reference proteome</keyword>
<dbReference type="InterPro" id="IPR035897">
    <property type="entry name" value="Toll_tir_struct_dom_sf"/>
</dbReference>
<dbReference type="InterPro" id="IPR000483">
    <property type="entry name" value="Cys-rich_flank_reg_C"/>
</dbReference>
<dbReference type="SMART" id="SM00082">
    <property type="entry name" value="LRRCT"/>
    <property type="match status" value="1"/>
</dbReference>
<dbReference type="InterPro" id="IPR000372">
    <property type="entry name" value="LRRNT"/>
</dbReference>
<dbReference type="InterPro" id="IPR017241">
    <property type="entry name" value="Toll-like_receptor"/>
</dbReference>
<evidence type="ECO:0000313" key="16">
    <source>
        <dbReference type="Proteomes" id="UP001186944"/>
    </source>
</evidence>
<feature type="transmembrane region" description="Helical" evidence="13">
    <location>
        <begin position="12"/>
        <end position="33"/>
    </location>
</feature>
<evidence type="ECO:0000259" key="14">
    <source>
        <dbReference type="PROSITE" id="PS50104"/>
    </source>
</evidence>
<organism evidence="15 16">
    <name type="scientific">Pinctada imbricata</name>
    <name type="common">Atlantic pearl-oyster</name>
    <name type="synonym">Pinctada martensii</name>
    <dbReference type="NCBI Taxonomy" id="66713"/>
    <lineage>
        <taxon>Eukaryota</taxon>
        <taxon>Metazoa</taxon>
        <taxon>Spiralia</taxon>
        <taxon>Lophotrochozoa</taxon>
        <taxon>Mollusca</taxon>
        <taxon>Bivalvia</taxon>
        <taxon>Autobranchia</taxon>
        <taxon>Pteriomorphia</taxon>
        <taxon>Pterioida</taxon>
        <taxon>Pterioidea</taxon>
        <taxon>Pteriidae</taxon>
        <taxon>Pinctada</taxon>
    </lineage>
</organism>
<evidence type="ECO:0000256" key="12">
    <source>
        <dbReference type="ARBA" id="ARBA00023180"/>
    </source>
</evidence>
<evidence type="ECO:0000256" key="10">
    <source>
        <dbReference type="ARBA" id="ARBA00023136"/>
    </source>
</evidence>